<evidence type="ECO:0000256" key="1">
    <source>
        <dbReference type="SAM" id="MobiDB-lite"/>
    </source>
</evidence>
<feature type="region of interest" description="Disordered" evidence="1">
    <location>
        <begin position="880"/>
        <end position="934"/>
    </location>
</feature>
<organism evidence="2 5">
    <name type="scientific">Plasmodium ovale wallikeri</name>
    <dbReference type="NCBI Taxonomy" id="864142"/>
    <lineage>
        <taxon>Eukaryota</taxon>
        <taxon>Sar</taxon>
        <taxon>Alveolata</taxon>
        <taxon>Apicomplexa</taxon>
        <taxon>Aconoidasida</taxon>
        <taxon>Haemosporida</taxon>
        <taxon>Plasmodiidae</taxon>
        <taxon>Plasmodium</taxon>
        <taxon>Plasmodium (Plasmodium)</taxon>
    </lineage>
</organism>
<keyword evidence="5" id="KW-1185">Reference proteome</keyword>
<sequence>MLIDSSKIVRREVSFFLGVSIDDLLQPFGASTHFFNEEGEKIDLRLYVNANINYIGKNNTICEKFVENKHFKLCFINIDEYEDMKLDCVESMLIDIISQNEPQYSDIYSEKNFNAYFRKNDIDCLSRNREYFEHICANSSLLNRDIKWGILQGEGLDTSRAKGYEEPRIKGVCDRWNGKTATFENDGNCDNHHDEGVNVSEGYWQECLPVETPFVEKKRDIGNIQKYNAFFLPWFYAYFSTSWRYTHLYNSASCPSPLGVIYICSTRDTNVIDLYKSMIQSSEKKNNNISLNRNIPKCIILVHISSNNEDEIETEVQKLFVDIQSTFLNYKCHLLIIKAHRFLNAGGGSHEKDVPISCMDDISIGNSHSGFVTGGKEDQWDYAKRGKGKYYHLTNVQKLYASNLSAHYSEHTEDNIKVAKSANDMEECKKLKTYISRDLNKIYEYIMSDGIIFISKKIPLCIDETYFCCCLDCIDVISLKMFIHNFVKTFIVPYITTITYDINSMIVSNKKSLRNQLKFMWRKTKLNFTSSDAALFVAEQTSNVLMNVAQNALISNNDMGIEQKDVRNAKGSLGDHTKDGTHVEYEIGDEESVVQKKTSNKTSIESGDDALGLPPPPRVLPSTTTAITATTPTATTAATPTATTAATPTATTAATPTATTAATPTATTAATPTATTAATPTGRKGSLEWLYKTLGDIYFALNEHELAYSILKICINEFKYEKMYFYLGTVYELTSLCIYNIDSVNKKDALYYLDLSYQMFYKCYCMNNMFICSILNYYLSLISDAHNEAAVNILINANVDLSYVEEKLTSENKLTKLSFQMNNIRSGLLLEQITYSYKKEKKNFNEMGISYEKKYDKPMITSTRSGKEDRVEEKRIYQRRSGITEGGEFGTTQTGSNNRRRCSGDAVEGAETYPFASNSEVGDKKEKKTSAQSRFEMGNREAESGGVRVGVVSGGTVSGAASRETNTILQKNSYKHRKYLFEMTLAGHTFNKCGFKKLALFCYSKVLKKYEKKKMKHIYEHLHFMMARQAFSINLHYEALNHYICILNSISKCFEHSYVLNKNVDIYCASPEKEINFIREFAYVYKIYVDKVLNGFMKREGESDNCCNGIGDGVDHGVSNGDGDGGGSGAQERMNRMRYFNEEQTEGYIPPLSVNIPLVHLRNDESLFMNSVFLFKTNIYNYDKERVINYFHIYINNMFKIKNYDTTLLDVYNVMMRDENDLSRDSLHELNYLYITYKKFINSVYNDCIDFSSPDVISPIGKEHTLESQKERKNKSKDCTDVLKDETIVPHSEDEDIKSINTSPYTSISNKNAFATYVKEMKKKMKNCLKFTNNAHIKNIYQKTTNKEEIKINSQFIMYASKGEYLFVKFKLVNPLHTKIECHGTHICAYYYNESVNKDIDVEKRIFILEPRQAKTFILYIRPLKGGLLFISGYACLAFMGGFVNTSTTPLLRVFSPCTTFSCTSSFFAFSHPTAGITWHLFGLVKIYQSFYTHGLKNVRKRFDRLHCLKYDEIYACDDIVKKREMVKKYTNETNMFMWSSNIGMAENKSLNQLKKYEIDQRLLLYVYDNTHSLSFSFENVYSNQKKCVNSYEVDLIELLEGEEIEMVFKIVNNSTIPLNYLCICITPCNFFNCYEVVHNGEKYTLSGTANGANKGEKQRTYEREGDVERSGVHGIDYPNEQVDWDKEKERHTLRVENEMYCDEMVDKNTNVFKQKFKNKNIQCIKIRGNINRKDTIYAHVKVNSNYSGLHKCVITVLCKYENEMEKKKEQKNKGENNYVKYPDMFIEKKEKCYLFIRLIHIIPLIKLKTYALHKRNNQGTYMYFMFHNLCKNDIYLYNVLLEHKKEEDIVHKKKKYNYSLSSGGKMTQSHFTKLLNFYPSDFLYLRKNENMTSLLHTKSQLQNDLSSSFVHINWVSKSTNILRKGYIKKHIDLSNDMISFSIDDIDGDIFMNGQTEKVIKVVVNIQNNADADIENCYVQADELEAISSVYHAENDHDTDEEGDHKEWQGSTGEESDRGSDTDCDEGHEGGGTRRDKSTNAQHEFTDEGEKGLPPFNDLTALDRIDEGVDLLNGGEITPSLCDKTSCNILGIDKISADIVKHGDNCNGVKGKEIKDFVSHFSHRATLNDELNIAQNNIMKKISVSTFMPVTASYTCNEHFEVSALNDNFLSYNPNDYATEETKKKELRENCESVNSPEKGNLVNGKENKRFHDIVKYNTYVHKYSCRDSHSDDIHNEDDNLSPFVRMESVTAEGEKRSKIREYSVPLDGFLFIGIIQQYIKKLKKHESKKLYFNILFTKEGIYNINKFYVIFKLHNELFIFKPLNQLIVHVRR</sequence>
<dbReference type="InterPro" id="IPR024420">
    <property type="entry name" value="TRAPP_III_complex_Trs85"/>
</dbReference>
<evidence type="ECO:0000313" key="3">
    <source>
        <dbReference type="EMBL" id="SBT37037.1"/>
    </source>
</evidence>
<feature type="compositionally biased region" description="Polar residues" evidence="1">
    <location>
        <begin position="595"/>
        <end position="605"/>
    </location>
</feature>
<dbReference type="Proteomes" id="UP000078555">
    <property type="component" value="Unassembled WGS sequence"/>
</dbReference>
<evidence type="ECO:0000313" key="2">
    <source>
        <dbReference type="EMBL" id="SBT36588.1"/>
    </source>
</evidence>
<proteinExistence type="predicted"/>
<evidence type="ECO:0000313" key="5">
    <source>
        <dbReference type="Proteomes" id="UP000078555"/>
    </source>
</evidence>
<feature type="compositionally biased region" description="Basic and acidic residues" evidence="1">
    <location>
        <begin position="568"/>
        <end position="585"/>
    </location>
</feature>
<dbReference type="GO" id="GO:1990072">
    <property type="term" value="C:TRAPPIII protein complex"/>
    <property type="evidence" value="ECO:0007669"/>
    <property type="project" value="TreeGrafter"/>
</dbReference>
<feature type="region of interest" description="Disordered" evidence="1">
    <location>
        <begin position="568"/>
        <end position="679"/>
    </location>
</feature>
<reference evidence="2" key="1">
    <citation type="submission" date="2016-05" db="EMBL/GenBank/DDBJ databases">
        <authorList>
            <person name="Lavstsen T."/>
            <person name="Jespersen J.S."/>
        </authorList>
    </citation>
    <scope>NUCLEOTIDE SEQUENCE [LARGE SCALE GENOMIC DNA]</scope>
</reference>
<evidence type="ECO:0000313" key="4">
    <source>
        <dbReference type="Proteomes" id="UP000078550"/>
    </source>
</evidence>
<feature type="compositionally biased region" description="Low complexity" evidence="1">
    <location>
        <begin position="623"/>
        <end position="679"/>
    </location>
</feature>
<dbReference type="PANTHER" id="PTHR12975:SF6">
    <property type="entry name" value="TRAFFICKING PROTEIN PARTICLE COMPLEX SUBUNIT 8"/>
    <property type="match status" value="1"/>
</dbReference>
<feature type="region of interest" description="Disordered" evidence="1">
    <location>
        <begin position="1995"/>
        <end position="2056"/>
    </location>
</feature>
<dbReference type="Proteomes" id="UP000078550">
    <property type="component" value="Unassembled WGS sequence"/>
</dbReference>
<reference evidence="4 5" key="2">
    <citation type="submission" date="2016-05" db="EMBL/GenBank/DDBJ databases">
        <authorList>
            <person name="Naeem Raeece"/>
        </authorList>
    </citation>
    <scope>NUCLEOTIDE SEQUENCE [LARGE SCALE GENOMIC DNA]</scope>
</reference>
<feature type="compositionally biased region" description="Basic and acidic residues" evidence="1">
    <location>
        <begin position="2015"/>
        <end position="2051"/>
    </location>
</feature>
<protein>
    <submittedName>
        <fullName evidence="2">Trafficking protein particle complex subunit 8, putative (TRS85)</fullName>
    </submittedName>
</protein>
<dbReference type="Pfam" id="PF12739">
    <property type="entry name" value="TRAPPC-Trs85"/>
    <property type="match status" value="1"/>
</dbReference>
<dbReference type="EMBL" id="FLRE01000127">
    <property type="protein sequence ID" value="SBT37037.1"/>
    <property type="molecule type" value="Genomic_DNA"/>
</dbReference>
<gene>
    <name evidence="2" type="ORF">POVWA1_033270</name>
    <name evidence="3" type="ORF">POVWA2_032890</name>
</gene>
<name>A0A1A8YYD0_PLAOA</name>
<dbReference type="EMBL" id="FLRD01000098">
    <property type="protein sequence ID" value="SBT36588.1"/>
    <property type="molecule type" value="Genomic_DNA"/>
</dbReference>
<dbReference type="PANTHER" id="PTHR12975">
    <property type="entry name" value="TRANSPORT PROTEIN TRAPP"/>
    <property type="match status" value="1"/>
</dbReference>
<accession>A0A1A8YYD0</accession>